<dbReference type="EMBL" id="CP009122">
    <property type="protein sequence ID" value="AJA07424.1"/>
    <property type="molecule type" value="Genomic_DNA"/>
</dbReference>
<dbReference type="KEGG" id="sphk:SKP52_02445"/>
<proteinExistence type="predicted"/>
<gene>
    <name evidence="1" type="ORF">SKP52_02445</name>
</gene>
<organism evidence="1 2">
    <name type="scientific">Sphingopyxis fribergensis</name>
    <dbReference type="NCBI Taxonomy" id="1515612"/>
    <lineage>
        <taxon>Bacteria</taxon>
        <taxon>Pseudomonadati</taxon>
        <taxon>Pseudomonadota</taxon>
        <taxon>Alphaproteobacteria</taxon>
        <taxon>Sphingomonadales</taxon>
        <taxon>Sphingomonadaceae</taxon>
        <taxon>Sphingopyxis</taxon>
    </lineage>
</organism>
<dbReference type="RefSeq" id="WP_148308993.1">
    <property type="nucleotide sequence ID" value="NZ_CP009122.1"/>
</dbReference>
<dbReference type="HOGENOM" id="CLU_2737933_0_0_5"/>
<dbReference type="AlphaFoldDB" id="A0A0A7PBU9"/>
<protein>
    <submittedName>
        <fullName evidence="1">Uncharacterized protein</fullName>
    </submittedName>
</protein>
<accession>A0A0A7PBU9</accession>
<dbReference type="STRING" id="1515612.SKP52_02445"/>
<dbReference type="Proteomes" id="UP000030907">
    <property type="component" value="Chromosome"/>
</dbReference>
<evidence type="ECO:0000313" key="1">
    <source>
        <dbReference type="EMBL" id="AJA07424.1"/>
    </source>
</evidence>
<sequence>MARHDPELTKAYEANRAAITAANRFRAEEVRMQIIRHGLLADRPNHPDAAFNRQQADNYRAELARLQATGL</sequence>
<evidence type="ECO:0000313" key="2">
    <source>
        <dbReference type="Proteomes" id="UP000030907"/>
    </source>
</evidence>
<reference evidence="1 2" key="1">
    <citation type="journal article" date="2015" name="Int. J. Syst. Evol. Microbiol.">
        <title>Description of Sphingopyxis fribergensis sp. nov. - a soil bacterium with the ability to degrade styrene and phenylacetic acid.</title>
        <authorList>
            <person name="Oelschlagel M."/>
            <person name="Ruckert C."/>
            <person name="Kalinowski J."/>
            <person name="Schmidt G."/>
            <person name="Schlomann M."/>
            <person name="Tischler D."/>
        </authorList>
    </citation>
    <scope>NUCLEOTIDE SEQUENCE [LARGE SCALE GENOMIC DNA]</scope>
    <source>
        <strain evidence="1 2">Kp5.2</strain>
    </source>
</reference>
<keyword evidence="2" id="KW-1185">Reference proteome</keyword>
<name>A0A0A7PBU9_9SPHN</name>